<dbReference type="Proteomes" id="UP001358586">
    <property type="component" value="Chromosome 6"/>
</dbReference>
<dbReference type="EMBL" id="JARKNE010000006">
    <property type="protein sequence ID" value="KAK5826579.1"/>
    <property type="molecule type" value="Genomic_DNA"/>
</dbReference>
<name>A0ABR0PQ73_GOSAR</name>
<dbReference type="Gene3D" id="2.130.10.10">
    <property type="entry name" value="YVTN repeat-like/Quinoprotein amine dehydrogenase"/>
    <property type="match status" value="1"/>
</dbReference>
<gene>
    <name evidence="5" type="ORF">PVK06_021505</name>
</gene>
<evidence type="ECO:0000256" key="4">
    <source>
        <dbReference type="PROSITE-ProRule" id="PRU00221"/>
    </source>
</evidence>
<sequence length="185" mass="20533">MEGYRSRVGVLAWSSFLLSSSSHDKSILQRDMRARDDFSSKLFGHKKEVCGLKLSYNEHELASGCNENRNQHSTQPVLNIEHTAAVKAIAWSPRQYGLRASGGGVTDRCIRFWDTTTNTHLSCMDTGNQLATLTGHTTRVLYLAISLDEQKIVTGSRDETLCFWKLFPVSKSQKSDGKVGASSFG</sequence>
<comment type="caution">
    <text evidence="5">The sequence shown here is derived from an EMBL/GenBank/DDBJ whole genome shotgun (WGS) entry which is preliminary data.</text>
</comment>
<dbReference type="InterPro" id="IPR033010">
    <property type="entry name" value="Cdc20/Fizzy"/>
</dbReference>
<dbReference type="Pfam" id="PF00400">
    <property type="entry name" value="WD40"/>
    <property type="match status" value="2"/>
</dbReference>
<keyword evidence="2" id="KW-0677">Repeat</keyword>
<evidence type="ECO:0000313" key="5">
    <source>
        <dbReference type="EMBL" id="KAK5826579.1"/>
    </source>
</evidence>
<keyword evidence="1 4" id="KW-0853">WD repeat</keyword>
<dbReference type="PROSITE" id="PS50082">
    <property type="entry name" value="WD_REPEATS_2"/>
    <property type="match status" value="1"/>
</dbReference>
<evidence type="ECO:0000256" key="3">
    <source>
        <dbReference type="ARBA" id="ARBA00023306"/>
    </source>
</evidence>
<accession>A0ABR0PQ73</accession>
<proteinExistence type="predicted"/>
<evidence type="ECO:0000256" key="1">
    <source>
        <dbReference type="ARBA" id="ARBA00022574"/>
    </source>
</evidence>
<reference evidence="5 6" key="1">
    <citation type="submission" date="2023-03" db="EMBL/GenBank/DDBJ databases">
        <title>WGS of Gossypium arboreum.</title>
        <authorList>
            <person name="Yu D."/>
        </authorList>
    </citation>
    <scope>NUCLEOTIDE SEQUENCE [LARGE SCALE GENOMIC DNA]</scope>
    <source>
        <tissue evidence="5">Leaf</tissue>
    </source>
</reference>
<evidence type="ECO:0000313" key="6">
    <source>
        <dbReference type="Proteomes" id="UP001358586"/>
    </source>
</evidence>
<organism evidence="5 6">
    <name type="scientific">Gossypium arboreum</name>
    <name type="common">Tree cotton</name>
    <name type="synonym">Gossypium nanking</name>
    <dbReference type="NCBI Taxonomy" id="29729"/>
    <lineage>
        <taxon>Eukaryota</taxon>
        <taxon>Viridiplantae</taxon>
        <taxon>Streptophyta</taxon>
        <taxon>Embryophyta</taxon>
        <taxon>Tracheophyta</taxon>
        <taxon>Spermatophyta</taxon>
        <taxon>Magnoliopsida</taxon>
        <taxon>eudicotyledons</taxon>
        <taxon>Gunneridae</taxon>
        <taxon>Pentapetalae</taxon>
        <taxon>rosids</taxon>
        <taxon>malvids</taxon>
        <taxon>Malvales</taxon>
        <taxon>Malvaceae</taxon>
        <taxon>Malvoideae</taxon>
        <taxon>Gossypium</taxon>
    </lineage>
</organism>
<dbReference type="SMART" id="SM00320">
    <property type="entry name" value="WD40"/>
    <property type="match status" value="3"/>
</dbReference>
<protein>
    <submittedName>
        <fullName evidence="5">Uncharacterized protein</fullName>
    </submittedName>
</protein>
<dbReference type="PROSITE" id="PS50294">
    <property type="entry name" value="WD_REPEATS_REGION"/>
    <property type="match status" value="1"/>
</dbReference>
<dbReference type="SUPFAM" id="SSF50978">
    <property type="entry name" value="WD40 repeat-like"/>
    <property type="match status" value="1"/>
</dbReference>
<feature type="repeat" description="WD" evidence="4">
    <location>
        <begin position="133"/>
        <end position="166"/>
    </location>
</feature>
<keyword evidence="6" id="KW-1185">Reference proteome</keyword>
<dbReference type="PANTHER" id="PTHR19918">
    <property type="entry name" value="CELL DIVISION CYCLE 20 CDC20 FIZZY -RELATED"/>
    <property type="match status" value="1"/>
</dbReference>
<dbReference type="InterPro" id="IPR036322">
    <property type="entry name" value="WD40_repeat_dom_sf"/>
</dbReference>
<evidence type="ECO:0000256" key="2">
    <source>
        <dbReference type="ARBA" id="ARBA00022737"/>
    </source>
</evidence>
<dbReference type="InterPro" id="IPR001680">
    <property type="entry name" value="WD40_rpt"/>
</dbReference>
<dbReference type="InterPro" id="IPR015943">
    <property type="entry name" value="WD40/YVTN_repeat-like_dom_sf"/>
</dbReference>
<dbReference type="PANTHER" id="PTHR19918:SF1">
    <property type="entry name" value="FIZZY-RELATED PROTEIN HOMOLOG"/>
    <property type="match status" value="1"/>
</dbReference>
<keyword evidence="3" id="KW-0131">Cell cycle</keyword>